<dbReference type="SMART" id="SM00032">
    <property type="entry name" value="CCP"/>
    <property type="match status" value="3"/>
</dbReference>
<dbReference type="PANTHER" id="PTHR19325:SF575">
    <property type="entry name" value="LOCOMOTION-RELATED PROTEIN HIKARU GENKI"/>
    <property type="match status" value="1"/>
</dbReference>
<evidence type="ECO:0000256" key="3">
    <source>
        <dbReference type="ARBA" id="ARBA00023157"/>
    </source>
</evidence>
<dbReference type="EMBL" id="CP111024">
    <property type="protein sequence ID" value="WAR24060.1"/>
    <property type="molecule type" value="Genomic_DNA"/>
</dbReference>
<sequence length="175" mass="18394">MCYFCSDCGDPTPEYGSSNATTTVNGTIVVVNCHEGYILEGNAILSCQENDSWTESSICKIVDCGYPKHPNMDFTLSRNTTTYGSFAVASCSMGYGPAGSTTYKCLANASWGSFPSCEIVDCGSPIPSGGIANDSSTTYGTFVSITCTNGKVKGDSVIACRQDGTWSDYPTCNAS</sequence>
<feature type="non-terminal residue" evidence="7">
    <location>
        <position position="175"/>
    </location>
</feature>
<dbReference type="InterPro" id="IPR050350">
    <property type="entry name" value="Compl-Cell_Adhes-Reg"/>
</dbReference>
<keyword evidence="1 5" id="KW-0768">Sushi</keyword>
<evidence type="ECO:0000256" key="4">
    <source>
        <dbReference type="ARBA" id="ARBA00023180"/>
    </source>
</evidence>
<dbReference type="Pfam" id="PF00084">
    <property type="entry name" value="Sushi"/>
    <property type="match status" value="3"/>
</dbReference>
<accession>A0ABY7FPT0</accession>
<dbReference type="InterPro" id="IPR000436">
    <property type="entry name" value="Sushi_SCR_CCP_dom"/>
</dbReference>
<keyword evidence="3" id="KW-1015">Disulfide bond</keyword>
<evidence type="ECO:0000259" key="6">
    <source>
        <dbReference type="PROSITE" id="PS50923"/>
    </source>
</evidence>
<keyword evidence="8" id="KW-1185">Reference proteome</keyword>
<keyword evidence="2" id="KW-0677">Repeat</keyword>
<feature type="domain" description="Sushi" evidence="6">
    <location>
        <begin position="62"/>
        <end position="119"/>
    </location>
</feature>
<organism evidence="7 8">
    <name type="scientific">Mya arenaria</name>
    <name type="common">Soft-shell clam</name>
    <dbReference type="NCBI Taxonomy" id="6604"/>
    <lineage>
        <taxon>Eukaryota</taxon>
        <taxon>Metazoa</taxon>
        <taxon>Spiralia</taxon>
        <taxon>Lophotrochozoa</taxon>
        <taxon>Mollusca</taxon>
        <taxon>Bivalvia</taxon>
        <taxon>Autobranchia</taxon>
        <taxon>Heteroconchia</taxon>
        <taxon>Euheterodonta</taxon>
        <taxon>Imparidentia</taxon>
        <taxon>Neoheterodontei</taxon>
        <taxon>Myida</taxon>
        <taxon>Myoidea</taxon>
        <taxon>Myidae</taxon>
        <taxon>Mya</taxon>
    </lineage>
</organism>
<dbReference type="InterPro" id="IPR035976">
    <property type="entry name" value="Sushi/SCR/CCP_sf"/>
</dbReference>
<evidence type="ECO:0000256" key="1">
    <source>
        <dbReference type="ARBA" id="ARBA00022659"/>
    </source>
</evidence>
<keyword evidence="4" id="KW-0325">Glycoprotein</keyword>
<proteinExistence type="predicted"/>
<feature type="domain" description="Sushi" evidence="6">
    <location>
        <begin position="120"/>
        <end position="174"/>
    </location>
</feature>
<protein>
    <submittedName>
        <fullName evidence="7">SVEP1-like protein</fullName>
    </submittedName>
</protein>
<dbReference type="PANTHER" id="PTHR19325">
    <property type="entry name" value="COMPLEMENT COMPONENT-RELATED SUSHI DOMAIN-CONTAINING"/>
    <property type="match status" value="1"/>
</dbReference>
<evidence type="ECO:0000256" key="2">
    <source>
        <dbReference type="ARBA" id="ARBA00022737"/>
    </source>
</evidence>
<dbReference type="Gene3D" id="2.10.70.10">
    <property type="entry name" value="Complement Module, domain 1"/>
    <property type="match status" value="3"/>
</dbReference>
<dbReference type="SUPFAM" id="SSF57535">
    <property type="entry name" value="Complement control module/SCR domain"/>
    <property type="match status" value="3"/>
</dbReference>
<gene>
    <name evidence="7" type="ORF">MAR_037729</name>
</gene>
<name>A0ABY7FPT0_MYAAR</name>
<dbReference type="Proteomes" id="UP001164746">
    <property type="component" value="Chromosome 13"/>
</dbReference>
<feature type="domain" description="Sushi" evidence="6">
    <location>
        <begin position="6"/>
        <end position="61"/>
    </location>
</feature>
<dbReference type="PROSITE" id="PS50923">
    <property type="entry name" value="SUSHI"/>
    <property type="match status" value="3"/>
</dbReference>
<evidence type="ECO:0000313" key="8">
    <source>
        <dbReference type="Proteomes" id="UP001164746"/>
    </source>
</evidence>
<evidence type="ECO:0000256" key="5">
    <source>
        <dbReference type="PROSITE-ProRule" id="PRU00302"/>
    </source>
</evidence>
<comment type="caution">
    <text evidence="5">Lacks conserved residue(s) required for the propagation of feature annotation.</text>
</comment>
<dbReference type="CDD" id="cd00033">
    <property type="entry name" value="CCP"/>
    <property type="match status" value="2"/>
</dbReference>
<evidence type="ECO:0000313" key="7">
    <source>
        <dbReference type="EMBL" id="WAR24060.1"/>
    </source>
</evidence>
<reference evidence="7" key="1">
    <citation type="submission" date="2022-11" db="EMBL/GenBank/DDBJ databases">
        <title>Centuries of genome instability and evolution in soft-shell clam transmissible cancer (bioRxiv).</title>
        <authorList>
            <person name="Hart S.F.M."/>
            <person name="Yonemitsu M.A."/>
            <person name="Giersch R.M."/>
            <person name="Beal B.F."/>
            <person name="Arriagada G."/>
            <person name="Davis B.W."/>
            <person name="Ostrander E.A."/>
            <person name="Goff S.P."/>
            <person name="Metzger M.J."/>
        </authorList>
    </citation>
    <scope>NUCLEOTIDE SEQUENCE</scope>
    <source>
        <strain evidence="7">MELC-2E11</strain>
        <tissue evidence="7">Siphon/mantle</tissue>
    </source>
</reference>